<dbReference type="KEGG" id="euz:DVS28_a4887"/>
<evidence type="ECO:0000313" key="3">
    <source>
        <dbReference type="EMBL" id="AXV09544.1"/>
    </source>
</evidence>
<dbReference type="AlphaFoldDB" id="A0A346Y4Z7"/>
<gene>
    <name evidence="3" type="ORF">DVS28_a4887</name>
</gene>
<dbReference type="InterPro" id="IPR051922">
    <property type="entry name" value="Bact_Sporulation_Assoc"/>
</dbReference>
<dbReference type="Gene3D" id="2.60.120.200">
    <property type="match status" value="1"/>
</dbReference>
<dbReference type="InterPro" id="IPR007253">
    <property type="entry name" value="Cell_wall-bd_2"/>
</dbReference>
<dbReference type="EMBL" id="CP031165">
    <property type="protein sequence ID" value="AXV09544.1"/>
    <property type="molecule type" value="Genomic_DNA"/>
</dbReference>
<feature type="compositionally biased region" description="Acidic residues" evidence="1">
    <location>
        <begin position="764"/>
        <end position="773"/>
    </location>
</feature>
<accession>A0A346Y4Z7</accession>
<dbReference type="RefSeq" id="WP_216826265.1">
    <property type="nucleotide sequence ID" value="NZ_CP031165.1"/>
</dbReference>
<dbReference type="SUPFAM" id="SSF49899">
    <property type="entry name" value="Concanavalin A-like lectins/glucanases"/>
    <property type="match status" value="1"/>
</dbReference>
<sequence length="1096" mass="115869">MFPLPAALGGRPLAPTPRALVVLLTAALLAGLLAVPSRPAEATASAPATDDAELASRFTLAVLPDTQFYSRYAADQFQPRYGSNPYAVQTQWLAEHADELNIPFVTHLGDLVDRVGVTGEWQVADAAHQTLEDAGLPYSVLPGNHDVRNSNDQLVDTDYDLANEPFLDWFPISRAAALPTFGGADPTGLNRWHVFEAQGQEFLVLALAWRSSDATLAWADDVIDAHPDLPVILTSHSILSIKADAESPEETAYGLKLWNDLIRGNDQIFMTLNGHFHGATRLTKTNDFGNPVTQILMDYQMAYDGGNGYLGLMEFDLTAGEVSVLTGSPWVVAKPQEVLTPYDQAILEGPNQAFTFEMDFAGRYDGFDAGPADQPSLIQAARDILLDGFEAPDGVALEQAGSRDDFVPVEGTVAHWRFDGEDGPVSEDVVFDDIAGDADLRRVAIEDSGATGAELGDVVLTHDANPFSADGAAVCFTNADKQTNRYSYLTSPSDVAATEDHLEEGYTIETFVLIDEDWTADANAWSKVLVRAGNRSTIPGMPWSRWDYTASPVALGFSNLREFQWTEVPVETAKGDRTAWSGEIILGRWLHVAIVNDVEAATTTMYVDGAPVLRNATDTGGHSLNAGMPWLFGVDWVDDGPTNGWNGCIGETRVIDHPTGPTEWLTARPSLAGLTVDTTPDDRVPHGTTEVELAGTGTPRATVTVGGDLDGTTVVGEDGTWRVVVPLSGHGVRTWTVTQGFGTRTSDPLTGTFRIAAPDRPDGPTEEPTEEPTEQPTDGPTEEPTEPADGWFRTPFGHDDEPTMRMAGGDRVATAVELSREAFVPGVPVVVLVRADSFADAISAGPAAAHLGGPVLLAGDTLPQATADEIDRLRPASVVIVGGTSAISDTVASQVAALTEGDVVRYSGPDRFSTSAAVAEGVFDDEAAVVLATGWNFPDALGGGVLAAREGGPVLLVDDAMPGLLADRSPSRVTVLGGTSALPASLDDEIAEATGAEVRRLAGDTRFETAALVARAAFPDGSPTAMLATGGSFADALAGVPVAALSGSPLLLTEHDALPASTEAYLREHMPQVLLLGGDSAISTSLQEVLAELLAG</sequence>
<feature type="region of interest" description="Disordered" evidence="1">
    <location>
        <begin position="741"/>
        <end position="794"/>
    </location>
</feature>
<dbReference type="SUPFAM" id="SSF56300">
    <property type="entry name" value="Metallo-dependent phosphatases"/>
    <property type="match status" value="1"/>
</dbReference>
<dbReference type="Pfam" id="PF04122">
    <property type="entry name" value="CW_binding_2"/>
    <property type="match status" value="3"/>
</dbReference>
<dbReference type="Gene3D" id="3.60.21.10">
    <property type="match status" value="1"/>
</dbReference>
<dbReference type="PANTHER" id="PTHR30032:SF8">
    <property type="entry name" value="GERMINATION-SPECIFIC N-ACETYLMURAMOYL-L-ALANINE AMIDASE"/>
    <property type="match status" value="1"/>
</dbReference>
<evidence type="ECO:0000313" key="4">
    <source>
        <dbReference type="Proteomes" id="UP000264006"/>
    </source>
</evidence>
<name>A0A346Y4Z7_9ACTN</name>
<evidence type="ECO:0000259" key="2">
    <source>
        <dbReference type="Pfam" id="PF00149"/>
    </source>
</evidence>
<reference evidence="3 4" key="1">
    <citation type="submission" date="2018-09" db="EMBL/GenBank/DDBJ databases">
        <title>Complete genome sequence of Euzebya sp. DY32-46 isolated from seawater of Pacific Ocean.</title>
        <authorList>
            <person name="Xu L."/>
            <person name="Wu Y.-H."/>
            <person name="Xu X.-W."/>
        </authorList>
    </citation>
    <scope>NUCLEOTIDE SEQUENCE [LARGE SCALE GENOMIC DNA]</scope>
    <source>
        <strain evidence="3 4">DY32-46</strain>
    </source>
</reference>
<dbReference type="PANTHER" id="PTHR30032">
    <property type="entry name" value="N-ACETYLMURAMOYL-L-ALANINE AMIDASE-RELATED"/>
    <property type="match status" value="1"/>
</dbReference>
<protein>
    <submittedName>
        <fullName evidence="3">Cytochrome c551/c552</fullName>
    </submittedName>
</protein>
<keyword evidence="4" id="KW-1185">Reference proteome</keyword>
<evidence type="ECO:0000256" key="1">
    <source>
        <dbReference type="SAM" id="MobiDB-lite"/>
    </source>
</evidence>
<dbReference type="Proteomes" id="UP000264006">
    <property type="component" value="Chromosome"/>
</dbReference>
<organism evidence="3 4">
    <name type="scientific">Euzebya pacifica</name>
    <dbReference type="NCBI Taxonomy" id="1608957"/>
    <lineage>
        <taxon>Bacteria</taxon>
        <taxon>Bacillati</taxon>
        <taxon>Actinomycetota</taxon>
        <taxon>Nitriliruptoria</taxon>
        <taxon>Euzebyales</taxon>
    </lineage>
</organism>
<dbReference type="InterPro" id="IPR029052">
    <property type="entry name" value="Metallo-depent_PP-like"/>
</dbReference>
<dbReference type="GO" id="GO:0016787">
    <property type="term" value="F:hydrolase activity"/>
    <property type="evidence" value="ECO:0007669"/>
    <property type="project" value="InterPro"/>
</dbReference>
<dbReference type="InterPro" id="IPR004843">
    <property type="entry name" value="Calcineurin-like_PHP"/>
</dbReference>
<dbReference type="Gene3D" id="3.40.50.12090">
    <property type="match status" value="1"/>
</dbReference>
<dbReference type="Pfam" id="PF00149">
    <property type="entry name" value="Metallophos"/>
    <property type="match status" value="1"/>
</dbReference>
<proteinExistence type="predicted"/>
<feature type="domain" description="Calcineurin-like phosphoesterase" evidence="2">
    <location>
        <begin position="61"/>
        <end position="261"/>
    </location>
</feature>
<dbReference type="InterPro" id="IPR013320">
    <property type="entry name" value="ConA-like_dom_sf"/>
</dbReference>